<dbReference type="SFLD" id="SFLDG01129">
    <property type="entry name" value="C1.5:_HAD__Beta-PGM__Phosphata"/>
    <property type="match status" value="1"/>
</dbReference>
<comment type="caution">
    <text evidence="1">The sequence shown here is derived from an EMBL/GenBank/DDBJ whole genome shotgun (WGS) entry which is preliminary data.</text>
</comment>
<proteinExistence type="predicted"/>
<dbReference type="InterPro" id="IPR006439">
    <property type="entry name" value="HAD-SF_hydro_IA"/>
</dbReference>
<dbReference type="AlphaFoldDB" id="A0A833VIE7"/>
<dbReference type="NCBIfam" id="TIGR01549">
    <property type="entry name" value="HAD-SF-IA-v1"/>
    <property type="match status" value="1"/>
</dbReference>
<evidence type="ECO:0000313" key="2">
    <source>
        <dbReference type="Proteomes" id="UP000623129"/>
    </source>
</evidence>
<sequence length="267" mass="29992">MSLLSKLKCVTIDVTGTLIAYKGELGDYYCMAAKAAGQPCPDYKRMHQGFKTAYTDMAKAYPCFGFAAKIPNVDWWRRCVKDSFIRAGYQYDDDTFENIFKRIYASFGSSAPYAIFPDSQPFLRWLRQTGLTVGIVSNAEYRYKEVILPALGLNKGSEWDFDVFSGIVGVEKPDKKIYEMALEMAGNVRPEETLHIGDSFRKDYIPARALGMHAVLLDRFKTVEAQKWSEAGAPVFPDLVSVQQWLTKGMDDETVIKVAGNGYGSIN</sequence>
<dbReference type="NCBIfam" id="TIGR02252">
    <property type="entry name" value="DREG-2"/>
    <property type="match status" value="1"/>
</dbReference>
<reference evidence="1" key="1">
    <citation type="submission" date="2020-01" db="EMBL/GenBank/DDBJ databases">
        <title>Genome sequence of Kobresia littledalei, the first chromosome-level genome in the family Cyperaceae.</title>
        <authorList>
            <person name="Qu G."/>
        </authorList>
    </citation>
    <scope>NUCLEOTIDE SEQUENCE</scope>
    <source>
        <strain evidence="1">C.B.Clarke</strain>
        <tissue evidence="1">Leaf</tissue>
    </source>
</reference>
<dbReference type="Pfam" id="PF00702">
    <property type="entry name" value="Hydrolase"/>
    <property type="match status" value="1"/>
</dbReference>
<keyword evidence="2" id="KW-1185">Reference proteome</keyword>
<dbReference type="InterPro" id="IPR036412">
    <property type="entry name" value="HAD-like_sf"/>
</dbReference>
<dbReference type="CDD" id="cd16415">
    <property type="entry name" value="HAD_dREG-2_like"/>
    <property type="match status" value="1"/>
</dbReference>
<dbReference type="InterPro" id="IPR044924">
    <property type="entry name" value="HAD-SF_hydro_IA_REG-2-like_cap"/>
</dbReference>
<dbReference type="Proteomes" id="UP000623129">
    <property type="component" value="Unassembled WGS sequence"/>
</dbReference>
<dbReference type="Gene3D" id="1.10.150.720">
    <property type="entry name" value="Haloacid dehalogenase-like hydrolase"/>
    <property type="match status" value="1"/>
</dbReference>
<organism evidence="1 2">
    <name type="scientific">Carex littledalei</name>
    <dbReference type="NCBI Taxonomy" id="544730"/>
    <lineage>
        <taxon>Eukaryota</taxon>
        <taxon>Viridiplantae</taxon>
        <taxon>Streptophyta</taxon>
        <taxon>Embryophyta</taxon>
        <taxon>Tracheophyta</taxon>
        <taxon>Spermatophyta</taxon>
        <taxon>Magnoliopsida</taxon>
        <taxon>Liliopsida</taxon>
        <taxon>Poales</taxon>
        <taxon>Cyperaceae</taxon>
        <taxon>Cyperoideae</taxon>
        <taxon>Cariceae</taxon>
        <taxon>Carex</taxon>
        <taxon>Carex subgen. Euthyceras</taxon>
    </lineage>
</organism>
<dbReference type="Gene3D" id="3.40.50.1000">
    <property type="entry name" value="HAD superfamily/HAD-like"/>
    <property type="match status" value="1"/>
</dbReference>
<dbReference type="PANTHER" id="PTHR47105:SF1">
    <property type="entry name" value="OS06G0665100 PROTEIN"/>
    <property type="match status" value="1"/>
</dbReference>
<dbReference type="SUPFAM" id="SSF56784">
    <property type="entry name" value="HAD-like"/>
    <property type="match status" value="1"/>
</dbReference>
<dbReference type="InterPro" id="IPR011949">
    <property type="entry name" value="HAD-SF_hydro_IA_REG-2-like"/>
</dbReference>
<dbReference type="InterPro" id="IPR023214">
    <property type="entry name" value="HAD_sf"/>
</dbReference>
<dbReference type="PANTHER" id="PTHR47105">
    <property type="entry name" value="OS02G0173600 PROTEIN"/>
    <property type="match status" value="1"/>
</dbReference>
<name>A0A833VIE7_9POAL</name>
<accession>A0A833VIE7</accession>
<gene>
    <name evidence="1" type="ORF">FCM35_KLT06416</name>
</gene>
<dbReference type="EMBL" id="SWLB01000016">
    <property type="protein sequence ID" value="KAF3327810.1"/>
    <property type="molecule type" value="Genomic_DNA"/>
</dbReference>
<dbReference type="SFLD" id="SFLDS00003">
    <property type="entry name" value="Haloacid_Dehalogenase"/>
    <property type="match status" value="1"/>
</dbReference>
<dbReference type="OrthoDB" id="444127at2759"/>
<dbReference type="GO" id="GO:0016787">
    <property type="term" value="F:hydrolase activity"/>
    <property type="evidence" value="ECO:0007669"/>
    <property type="project" value="UniProtKB-KW"/>
</dbReference>
<evidence type="ECO:0000313" key="1">
    <source>
        <dbReference type="EMBL" id="KAF3327810.1"/>
    </source>
</evidence>
<keyword evidence="1" id="KW-0378">Hydrolase</keyword>
<protein>
    <submittedName>
        <fullName evidence="1">Haloacid dehalogenase-like hydrolase domain-containing protein 3-like isoform X1</fullName>
    </submittedName>
</protein>